<proteinExistence type="predicted"/>
<dbReference type="PANTHER" id="PTHR30204:SF15">
    <property type="entry name" value="BLL5018 PROTEIN"/>
    <property type="match status" value="1"/>
</dbReference>
<evidence type="ECO:0000313" key="4">
    <source>
        <dbReference type="Proteomes" id="UP000197097"/>
    </source>
</evidence>
<reference evidence="3 4" key="1">
    <citation type="journal article" date="2002" name="Int. J. Syst. Evol. Microbiol.">
        <title>Sphingopyxis witflariensis sp. nov., isolated from activated sludge.</title>
        <authorList>
            <person name="Kampfer P."/>
            <person name="Witzenberger R."/>
            <person name="Denner E.B."/>
            <person name="Busse H.J."/>
            <person name="Neef A."/>
        </authorList>
    </citation>
    <scope>NUCLEOTIDE SEQUENCE [LARGE SCALE GENOMIC DNA]</scope>
    <source>
        <strain evidence="3 4">DSM 14551</strain>
    </source>
</reference>
<evidence type="ECO:0000313" key="3">
    <source>
        <dbReference type="EMBL" id="OWR00042.1"/>
    </source>
</evidence>
<organism evidence="3 4">
    <name type="scientific">Sphingopyxis witflariensis</name>
    <dbReference type="NCBI Taxonomy" id="173675"/>
    <lineage>
        <taxon>Bacteria</taxon>
        <taxon>Pseudomonadati</taxon>
        <taxon>Pseudomonadota</taxon>
        <taxon>Alphaproteobacteria</taxon>
        <taxon>Sphingomonadales</taxon>
        <taxon>Sphingomonadaceae</taxon>
        <taxon>Sphingopyxis</taxon>
    </lineage>
</organism>
<dbReference type="InterPro" id="IPR000551">
    <property type="entry name" value="MerR-type_HTH_dom"/>
</dbReference>
<dbReference type="PANTHER" id="PTHR30204">
    <property type="entry name" value="REDOX-CYCLING DRUG-SENSING TRANSCRIPTIONAL ACTIVATOR SOXR"/>
    <property type="match status" value="1"/>
</dbReference>
<dbReference type="CDD" id="cd04765">
    <property type="entry name" value="HTH_MlrA-like_sg2"/>
    <property type="match status" value="1"/>
</dbReference>
<name>A0A246K3N8_9SPHN</name>
<sequence length="142" mass="15021">MSDFDDSGDGGPNDSGKAVGAMLAIGELATRIGVPTHVLRYWETRFPQLKPLQRSGRRRYYRAEDVALAERIHHLLHVQGFTVDGARKALSGPGATGPVAASIAAETRSPSLESAAPVQRISGVPVEALVALRRRLAAALGA</sequence>
<dbReference type="InterPro" id="IPR009061">
    <property type="entry name" value="DNA-bd_dom_put_sf"/>
</dbReference>
<dbReference type="Proteomes" id="UP000197097">
    <property type="component" value="Unassembled WGS sequence"/>
</dbReference>
<gene>
    <name evidence="3" type="ORF">CDQ91_04480</name>
</gene>
<accession>A0A246K3N8</accession>
<dbReference type="EMBL" id="NISJ01000002">
    <property type="protein sequence ID" value="OWR00042.1"/>
    <property type="molecule type" value="Genomic_DNA"/>
</dbReference>
<comment type="caution">
    <text evidence="3">The sequence shown here is derived from an EMBL/GenBank/DDBJ whole genome shotgun (WGS) entry which is preliminary data.</text>
</comment>
<dbReference type="RefSeq" id="WP_088471530.1">
    <property type="nucleotide sequence ID" value="NZ_NISJ01000002.1"/>
</dbReference>
<dbReference type="AlphaFoldDB" id="A0A246K3N8"/>
<dbReference type="SMART" id="SM00422">
    <property type="entry name" value="HTH_MERR"/>
    <property type="match status" value="1"/>
</dbReference>
<keyword evidence="1" id="KW-0238">DNA-binding</keyword>
<dbReference type="Pfam" id="PF13411">
    <property type="entry name" value="MerR_1"/>
    <property type="match status" value="1"/>
</dbReference>
<protein>
    <submittedName>
        <fullName evidence="3">MerR family transcriptional regulator</fullName>
    </submittedName>
</protein>
<keyword evidence="4" id="KW-1185">Reference proteome</keyword>
<dbReference type="OrthoDB" id="9810140at2"/>
<evidence type="ECO:0000256" key="1">
    <source>
        <dbReference type="ARBA" id="ARBA00023125"/>
    </source>
</evidence>
<evidence type="ECO:0000259" key="2">
    <source>
        <dbReference type="PROSITE" id="PS50937"/>
    </source>
</evidence>
<feature type="domain" description="HTH merR-type" evidence="2">
    <location>
        <begin position="22"/>
        <end position="92"/>
    </location>
</feature>
<dbReference type="PROSITE" id="PS50937">
    <property type="entry name" value="HTH_MERR_2"/>
    <property type="match status" value="1"/>
</dbReference>
<dbReference type="InterPro" id="IPR047057">
    <property type="entry name" value="MerR_fam"/>
</dbReference>
<dbReference type="GO" id="GO:0003700">
    <property type="term" value="F:DNA-binding transcription factor activity"/>
    <property type="evidence" value="ECO:0007669"/>
    <property type="project" value="InterPro"/>
</dbReference>
<dbReference type="SUPFAM" id="SSF46955">
    <property type="entry name" value="Putative DNA-binding domain"/>
    <property type="match status" value="1"/>
</dbReference>
<dbReference type="GO" id="GO:0003677">
    <property type="term" value="F:DNA binding"/>
    <property type="evidence" value="ECO:0007669"/>
    <property type="project" value="UniProtKB-KW"/>
</dbReference>
<dbReference type="Gene3D" id="1.10.1660.10">
    <property type="match status" value="1"/>
</dbReference>